<proteinExistence type="predicted"/>
<keyword evidence="2 5" id="KW-0812">Transmembrane</keyword>
<feature type="transmembrane region" description="Helical" evidence="5">
    <location>
        <begin position="46"/>
        <end position="66"/>
    </location>
</feature>
<accession>A0ABV5V0I7</accession>
<dbReference type="PANTHER" id="PTHR23537:SF1">
    <property type="entry name" value="SUGAR TRANSPORTER"/>
    <property type="match status" value="1"/>
</dbReference>
<dbReference type="InterPro" id="IPR036259">
    <property type="entry name" value="MFS_trans_sf"/>
</dbReference>
<gene>
    <name evidence="7" type="ORF">ACFFN0_04550</name>
</gene>
<feature type="transmembrane region" description="Helical" evidence="5">
    <location>
        <begin position="374"/>
        <end position="394"/>
    </location>
</feature>
<feature type="transmembrane region" description="Helical" evidence="5">
    <location>
        <begin position="78"/>
        <end position="101"/>
    </location>
</feature>
<feature type="transmembrane region" description="Helical" evidence="5">
    <location>
        <begin position="223"/>
        <end position="248"/>
    </location>
</feature>
<dbReference type="Pfam" id="PF06779">
    <property type="entry name" value="MFS_4"/>
    <property type="match status" value="1"/>
</dbReference>
<name>A0ABV5V0I7_9MICO</name>
<feature type="transmembrane region" description="Helical" evidence="5">
    <location>
        <begin position="288"/>
        <end position="306"/>
    </location>
</feature>
<keyword evidence="3 5" id="KW-1133">Transmembrane helix</keyword>
<feature type="transmembrane region" description="Helical" evidence="5">
    <location>
        <begin position="107"/>
        <end position="128"/>
    </location>
</feature>
<dbReference type="Proteomes" id="UP001589613">
    <property type="component" value="Unassembled WGS sequence"/>
</dbReference>
<dbReference type="PROSITE" id="PS50850">
    <property type="entry name" value="MFS"/>
    <property type="match status" value="1"/>
</dbReference>
<comment type="subcellular location">
    <subcellularLocation>
        <location evidence="1">Cell membrane</location>
        <topology evidence="1">Multi-pass membrane protein</topology>
    </subcellularLocation>
</comment>
<feature type="domain" description="Major facilitator superfamily (MFS) profile" evidence="6">
    <location>
        <begin position="9"/>
        <end position="401"/>
    </location>
</feature>
<feature type="transmembrane region" description="Helical" evidence="5">
    <location>
        <begin position="254"/>
        <end position="276"/>
    </location>
</feature>
<evidence type="ECO:0000313" key="7">
    <source>
        <dbReference type="EMBL" id="MFB9731311.1"/>
    </source>
</evidence>
<dbReference type="Gene3D" id="1.20.1250.20">
    <property type="entry name" value="MFS general substrate transporter like domains"/>
    <property type="match status" value="1"/>
</dbReference>
<dbReference type="EMBL" id="JBHMAX010000010">
    <property type="protein sequence ID" value="MFB9731311.1"/>
    <property type="molecule type" value="Genomic_DNA"/>
</dbReference>
<evidence type="ECO:0000256" key="5">
    <source>
        <dbReference type="SAM" id="Phobius"/>
    </source>
</evidence>
<reference evidence="7 8" key="1">
    <citation type="submission" date="2024-09" db="EMBL/GenBank/DDBJ databases">
        <authorList>
            <person name="Sun Q."/>
            <person name="Mori K."/>
        </authorList>
    </citation>
    <scope>NUCLEOTIDE SEQUENCE [LARGE SCALE GENOMIC DNA]</scope>
    <source>
        <strain evidence="7 8">JCM 12763</strain>
    </source>
</reference>
<dbReference type="RefSeq" id="WP_141337271.1">
    <property type="nucleotide sequence ID" value="NZ_JBHMAX010000010.1"/>
</dbReference>
<keyword evidence="8" id="KW-1185">Reference proteome</keyword>
<feature type="transmembrane region" description="Helical" evidence="5">
    <location>
        <begin position="346"/>
        <end position="368"/>
    </location>
</feature>
<organism evidence="7 8">
    <name type="scientific">Ornithinimicrobium kibberense</name>
    <dbReference type="NCBI Taxonomy" id="282060"/>
    <lineage>
        <taxon>Bacteria</taxon>
        <taxon>Bacillati</taxon>
        <taxon>Actinomycetota</taxon>
        <taxon>Actinomycetes</taxon>
        <taxon>Micrococcales</taxon>
        <taxon>Ornithinimicrobiaceae</taxon>
        <taxon>Ornithinimicrobium</taxon>
    </lineage>
</organism>
<evidence type="ECO:0000256" key="2">
    <source>
        <dbReference type="ARBA" id="ARBA00022692"/>
    </source>
</evidence>
<evidence type="ECO:0000256" key="1">
    <source>
        <dbReference type="ARBA" id="ARBA00004651"/>
    </source>
</evidence>
<evidence type="ECO:0000313" key="8">
    <source>
        <dbReference type="Proteomes" id="UP001589613"/>
    </source>
</evidence>
<keyword evidence="4 5" id="KW-0472">Membrane</keyword>
<feature type="transmembrane region" description="Helical" evidence="5">
    <location>
        <begin position="181"/>
        <end position="202"/>
    </location>
</feature>
<evidence type="ECO:0000256" key="3">
    <source>
        <dbReference type="ARBA" id="ARBA00022989"/>
    </source>
</evidence>
<dbReference type="SUPFAM" id="SSF103473">
    <property type="entry name" value="MFS general substrate transporter"/>
    <property type="match status" value="1"/>
</dbReference>
<feature type="transmembrane region" description="Helical" evidence="5">
    <location>
        <begin position="140"/>
        <end position="161"/>
    </location>
</feature>
<dbReference type="InterPro" id="IPR010645">
    <property type="entry name" value="MFS_4"/>
</dbReference>
<sequence length="410" mass="41057">MTSRADRLLVALALSSGPLVSLGLARFAYALLLPEMSAELGWTWSQAGALNTANAAGYLAGALVAAPTARALGTGRAFLLGSALCTAALLLTALTGTYGVLLLARAAAGVGGAWAFVLGAALVAAAGAEGTPRRAALMLGLYYGGAGGGMTLAGLLVPWVLDRAPGSAVDVPGAGGLVGWQLGWVALAALGALATVVAAGALRSTADPAPPSAEHRRWDRGRIGWLSGGYTFFGLGYIAYLTFVVAFLQEQGVGLATVAAFWVVVGLAASAGWFAWGPLIGRLGGSRAMTVLMTVLALGTVLPVVVAQTWAFFVSGVVVGGTFLSVVTAMTVGVRRVLPAGLWTSGLAFATAAFGAGQTVGPWLTGWFSDRLDSLGAGLVLSAALLVAGALLVLPQREPGTARGGPASDP</sequence>
<feature type="transmembrane region" description="Helical" evidence="5">
    <location>
        <begin position="312"/>
        <end position="334"/>
    </location>
</feature>
<dbReference type="PANTHER" id="PTHR23537">
    <property type="match status" value="1"/>
</dbReference>
<evidence type="ECO:0000256" key="4">
    <source>
        <dbReference type="ARBA" id="ARBA00023136"/>
    </source>
</evidence>
<protein>
    <submittedName>
        <fullName evidence="7">YbfB/YjiJ family MFS transporter</fullName>
    </submittedName>
</protein>
<dbReference type="InterPro" id="IPR020846">
    <property type="entry name" value="MFS_dom"/>
</dbReference>
<comment type="caution">
    <text evidence="7">The sequence shown here is derived from an EMBL/GenBank/DDBJ whole genome shotgun (WGS) entry which is preliminary data.</text>
</comment>
<evidence type="ECO:0000259" key="6">
    <source>
        <dbReference type="PROSITE" id="PS50850"/>
    </source>
</evidence>